<feature type="region of interest" description="Disordered" evidence="1">
    <location>
        <begin position="80"/>
        <end position="116"/>
    </location>
</feature>
<reference evidence="2" key="2">
    <citation type="submission" date="2015-06" db="UniProtKB">
        <authorList>
            <consortium name="EnsemblPlants"/>
        </authorList>
    </citation>
    <scope>IDENTIFICATION</scope>
    <source>
        <strain evidence="2">DM1-3 516 R44</strain>
    </source>
</reference>
<dbReference type="InParanoid" id="M1DJS3"/>
<reference evidence="3" key="1">
    <citation type="journal article" date="2011" name="Nature">
        <title>Genome sequence and analysis of the tuber crop potato.</title>
        <authorList>
            <consortium name="The Potato Genome Sequencing Consortium"/>
        </authorList>
    </citation>
    <scope>NUCLEOTIDE SEQUENCE [LARGE SCALE GENOMIC DNA]</scope>
    <source>
        <strain evidence="3">cv. DM1-3 516 R44</strain>
    </source>
</reference>
<organism evidence="2 3">
    <name type="scientific">Solanum tuberosum</name>
    <name type="common">Potato</name>
    <dbReference type="NCBI Taxonomy" id="4113"/>
    <lineage>
        <taxon>Eukaryota</taxon>
        <taxon>Viridiplantae</taxon>
        <taxon>Streptophyta</taxon>
        <taxon>Embryophyta</taxon>
        <taxon>Tracheophyta</taxon>
        <taxon>Spermatophyta</taxon>
        <taxon>Magnoliopsida</taxon>
        <taxon>eudicotyledons</taxon>
        <taxon>Gunneridae</taxon>
        <taxon>Pentapetalae</taxon>
        <taxon>asterids</taxon>
        <taxon>lamiids</taxon>
        <taxon>Solanales</taxon>
        <taxon>Solanaceae</taxon>
        <taxon>Solanoideae</taxon>
        <taxon>Solaneae</taxon>
        <taxon>Solanum</taxon>
    </lineage>
</organism>
<evidence type="ECO:0000313" key="3">
    <source>
        <dbReference type="Proteomes" id="UP000011115"/>
    </source>
</evidence>
<proteinExistence type="predicted"/>
<name>M1DJS3_SOLTU</name>
<sequence length="116" mass="12823">MGHRKHWRLSESIVDRPLYVILTRSYMTKPNRTGSNTPPRGKEKGITINENATASKNKASTLSTTRVKGKGKENIVELSDASSNSIGLNTNDPITYDSDSVGSDEDELMEAQRNEL</sequence>
<dbReference type="Gramene" id="PGSC0003DMT400090153">
    <property type="protein sequence ID" value="PGSC0003DMT400090153"/>
    <property type="gene ID" value="PGSC0003DMG400039724"/>
</dbReference>
<protein>
    <submittedName>
        <fullName evidence="2">Uncharacterized protein</fullName>
    </submittedName>
</protein>
<feature type="compositionally biased region" description="Polar residues" evidence="1">
    <location>
        <begin position="48"/>
        <end position="66"/>
    </location>
</feature>
<feature type="compositionally biased region" description="Polar residues" evidence="1">
    <location>
        <begin position="27"/>
        <end position="38"/>
    </location>
</feature>
<dbReference type="HOGENOM" id="CLU_2101236_0_0_1"/>
<dbReference type="AlphaFoldDB" id="M1DJS3"/>
<feature type="region of interest" description="Disordered" evidence="1">
    <location>
        <begin position="27"/>
        <end position="68"/>
    </location>
</feature>
<keyword evidence="3" id="KW-1185">Reference proteome</keyword>
<dbReference type="Proteomes" id="UP000011115">
    <property type="component" value="Unassembled WGS sequence"/>
</dbReference>
<dbReference type="EnsemblPlants" id="PGSC0003DMT400090153">
    <property type="protein sequence ID" value="PGSC0003DMT400090153"/>
    <property type="gene ID" value="PGSC0003DMG400039724"/>
</dbReference>
<evidence type="ECO:0000256" key="1">
    <source>
        <dbReference type="SAM" id="MobiDB-lite"/>
    </source>
</evidence>
<accession>M1DJS3</accession>
<evidence type="ECO:0000313" key="2">
    <source>
        <dbReference type="EnsemblPlants" id="PGSC0003DMT400090153"/>
    </source>
</evidence>
<dbReference type="PaxDb" id="4113-PGSC0003DMT400090153"/>
<feature type="compositionally biased region" description="Polar residues" evidence="1">
    <location>
        <begin position="80"/>
        <end position="101"/>
    </location>
</feature>